<reference evidence="2" key="1">
    <citation type="submission" date="2022-10" db="EMBL/GenBank/DDBJ databases">
        <authorList>
            <person name="Chen Y."/>
            <person name="Dougan E. K."/>
            <person name="Chan C."/>
            <person name="Rhodes N."/>
            <person name="Thang M."/>
        </authorList>
    </citation>
    <scope>NUCLEOTIDE SEQUENCE</scope>
</reference>
<gene>
    <name evidence="2" type="ORF">C1SCF055_LOCUS37580</name>
</gene>
<dbReference type="OrthoDB" id="441403at2759"/>
<sequence>NGQLATAPRKKPLLRGRSGSFSHLSKDGRPKAGKSDEGPIRTANTAVTVASLLLNTPPLSSSPSPVLFRLRVACQSFGTTVHVSANAELSVNGSETCAAQAAEQITYSLPMGAQGNQTDGQLLLEGFPAIPFAVAHSKVGSTFIGSCGRWRYTALATPHWDWRHSVERPTEGKAADLELAGGVLSVQLRAATSAEVKRCCQQQALQDAQETGDYDELHAQLTKARLASVDLEHLERAEEKLKLMRKQRMHVAAGCGKDELRQQMSWELITAPQGSDTERPCPVTDCPCNEPCNPGEVLSIISGAVDQCLGPGADRLLFESLVEAALASEEGSVWPAGGKLIFSAFDRNQSVNALVRTLESANQQRCAQMMLKLVQSSEATYGGFVSAVQVNFHCTGESFHDQHRDVYGAKQRAGPNCACSFKECVGTVCYSLGSSRLCRLCSMVDSFSALKPCGDSCQGREEHRWLRSGDAMFFNAKWNQNHTHGIPKMSSGSGPRISVAFLLGAS</sequence>
<comment type="caution">
    <text evidence="2">The sequence shown here is derived from an EMBL/GenBank/DDBJ whole genome shotgun (WGS) entry which is preliminary data.</text>
</comment>
<feature type="compositionally biased region" description="Basic and acidic residues" evidence="1">
    <location>
        <begin position="24"/>
        <end position="39"/>
    </location>
</feature>
<evidence type="ECO:0000256" key="1">
    <source>
        <dbReference type="SAM" id="MobiDB-lite"/>
    </source>
</evidence>
<dbReference type="AlphaFoldDB" id="A0A9P1DPR5"/>
<dbReference type="InterPro" id="IPR037151">
    <property type="entry name" value="AlkB-like_sf"/>
</dbReference>
<evidence type="ECO:0000313" key="3">
    <source>
        <dbReference type="EMBL" id="CAL1165903.1"/>
    </source>
</evidence>
<name>A0A9P1DPR5_9DINO</name>
<evidence type="ECO:0000313" key="2">
    <source>
        <dbReference type="EMBL" id="CAI4012528.1"/>
    </source>
</evidence>
<feature type="region of interest" description="Disordered" evidence="1">
    <location>
        <begin position="1"/>
        <end position="41"/>
    </location>
</feature>
<reference evidence="3" key="2">
    <citation type="submission" date="2024-04" db="EMBL/GenBank/DDBJ databases">
        <authorList>
            <person name="Chen Y."/>
            <person name="Shah S."/>
            <person name="Dougan E. K."/>
            <person name="Thang M."/>
            <person name="Chan C."/>
        </authorList>
    </citation>
    <scope>NUCLEOTIDE SEQUENCE [LARGE SCALE GENOMIC DNA]</scope>
</reference>
<evidence type="ECO:0008006" key="5">
    <source>
        <dbReference type="Google" id="ProtNLM"/>
    </source>
</evidence>
<keyword evidence="4" id="KW-1185">Reference proteome</keyword>
<proteinExistence type="predicted"/>
<dbReference type="Gene3D" id="2.60.120.590">
    <property type="entry name" value="Alpha-ketoglutarate-dependent dioxygenase AlkB-like"/>
    <property type="match status" value="1"/>
</dbReference>
<protein>
    <recommendedName>
        <fullName evidence="5">Alpha-ketoglutarate-dependent dioxygenase AlkB-like domain-containing protein</fullName>
    </recommendedName>
</protein>
<dbReference type="EMBL" id="CAMXCT030005512">
    <property type="protein sequence ID" value="CAL4799840.1"/>
    <property type="molecule type" value="Genomic_DNA"/>
</dbReference>
<evidence type="ECO:0000313" key="4">
    <source>
        <dbReference type="Proteomes" id="UP001152797"/>
    </source>
</evidence>
<dbReference type="EMBL" id="CAMXCT020005512">
    <property type="protein sequence ID" value="CAL1165903.1"/>
    <property type="molecule type" value="Genomic_DNA"/>
</dbReference>
<accession>A0A9P1DPR5</accession>
<dbReference type="Proteomes" id="UP001152797">
    <property type="component" value="Unassembled WGS sequence"/>
</dbReference>
<dbReference type="EMBL" id="CAMXCT010005512">
    <property type="protein sequence ID" value="CAI4012528.1"/>
    <property type="molecule type" value="Genomic_DNA"/>
</dbReference>
<organism evidence="2">
    <name type="scientific">Cladocopium goreaui</name>
    <dbReference type="NCBI Taxonomy" id="2562237"/>
    <lineage>
        <taxon>Eukaryota</taxon>
        <taxon>Sar</taxon>
        <taxon>Alveolata</taxon>
        <taxon>Dinophyceae</taxon>
        <taxon>Suessiales</taxon>
        <taxon>Symbiodiniaceae</taxon>
        <taxon>Cladocopium</taxon>
    </lineage>
</organism>
<feature type="non-terminal residue" evidence="2">
    <location>
        <position position="506"/>
    </location>
</feature>